<organism evidence="1 2">
    <name type="scientific">Citricoccus parietis</name>
    <dbReference type="NCBI Taxonomy" id="592307"/>
    <lineage>
        <taxon>Bacteria</taxon>
        <taxon>Bacillati</taxon>
        <taxon>Actinomycetota</taxon>
        <taxon>Actinomycetes</taxon>
        <taxon>Micrococcales</taxon>
        <taxon>Micrococcaceae</taxon>
        <taxon>Citricoccus</taxon>
    </lineage>
</organism>
<gene>
    <name evidence="1" type="ORF">ACFFX0_09670</name>
</gene>
<accession>A0ABV5FXN9</accession>
<evidence type="ECO:0000313" key="2">
    <source>
        <dbReference type="Proteomes" id="UP001589575"/>
    </source>
</evidence>
<comment type="caution">
    <text evidence="1">The sequence shown here is derived from an EMBL/GenBank/DDBJ whole genome shotgun (WGS) entry which is preliminary data.</text>
</comment>
<dbReference type="EMBL" id="JBHMFI010000001">
    <property type="protein sequence ID" value="MFB9071452.1"/>
    <property type="molecule type" value="Genomic_DNA"/>
</dbReference>
<reference evidence="1 2" key="1">
    <citation type="submission" date="2024-09" db="EMBL/GenBank/DDBJ databases">
        <authorList>
            <person name="Sun Q."/>
            <person name="Mori K."/>
        </authorList>
    </citation>
    <scope>NUCLEOTIDE SEQUENCE [LARGE SCALE GENOMIC DNA]</scope>
    <source>
        <strain evidence="1 2">CCM 7609</strain>
    </source>
</reference>
<protein>
    <submittedName>
        <fullName evidence="1">Uncharacterized protein</fullName>
    </submittedName>
</protein>
<proteinExistence type="predicted"/>
<keyword evidence="2" id="KW-1185">Reference proteome</keyword>
<sequence>MQAVEPGVHAGGIHLDLHDALDIPDLRRAEFAAVGVLQGGGEAGRRRLRGLGARGGAGTHGLGAAVGCGLPGAAGEPGCRGGRFRAAVRTRAQGEHAAQAQQGRRRAYQGGLAGSVLKHGVPSPRAAAADW</sequence>
<evidence type="ECO:0000313" key="1">
    <source>
        <dbReference type="EMBL" id="MFB9071452.1"/>
    </source>
</evidence>
<dbReference type="Proteomes" id="UP001589575">
    <property type="component" value="Unassembled WGS sequence"/>
</dbReference>
<name>A0ABV5FXN9_9MICC</name>